<organism evidence="2 3">
    <name type="scientific">Linum tenue</name>
    <dbReference type="NCBI Taxonomy" id="586396"/>
    <lineage>
        <taxon>Eukaryota</taxon>
        <taxon>Viridiplantae</taxon>
        <taxon>Streptophyta</taxon>
        <taxon>Embryophyta</taxon>
        <taxon>Tracheophyta</taxon>
        <taxon>Spermatophyta</taxon>
        <taxon>Magnoliopsida</taxon>
        <taxon>eudicotyledons</taxon>
        <taxon>Gunneridae</taxon>
        <taxon>Pentapetalae</taxon>
        <taxon>rosids</taxon>
        <taxon>fabids</taxon>
        <taxon>Malpighiales</taxon>
        <taxon>Linaceae</taxon>
        <taxon>Linum</taxon>
    </lineage>
</organism>
<proteinExistence type="predicted"/>
<dbReference type="AlphaFoldDB" id="A0AAV0KTS0"/>
<keyword evidence="3" id="KW-1185">Reference proteome</keyword>
<sequence length="111" mass="12692">MRGMAVQTIISALSYFSPSHLFLETKGRTRKGVAYSYRRHTPPAMTMTMTRLTLKSRRVLDLLSTTLDLLFREKERRDRQRRPDRGTVDEEKKGLAGLPVAKTEGKAARVI</sequence>
<evidence type="ECO:0000256" key="1">
    <source>
        <dbReference type="SAM" id="MobiDB-lite"/>
    </source>
</evidence>
<feature type="compositionally biased region" description="Basic and acidic residues" evidence="1">
    <location>
        <begin position="75"/>
        <end position="94"/>
    </location>
</feature>
<protein>
    <submittedName>
        <fullName evidence="2">Uncharacterized protein</fullName>
    </submittedName>
</protein>
<accession>A0AAV0KTS0</accession>
<evidence type="ECO:0000313" key="2">
    <source>
        <dbReference type="EMBL" id="CAI0425163.1"/>
    </source>
</evidence>
<dbReference type="Proteomes" id="UP001154282">
    <property type="component" value="Unassembled WGS sequence"/>
</dbReference>
<comment type="caution">
    <text evidence="2">The sequence shown here is derived from an EMBL/GenBank/DDBJ whole genome shotgun (WGS) entry which is preliminary data.</text>
</comment>
<dbReference type="EMBL" id="CAMGYJ010000005">
    <property type="protein sequence ID" value="CAI0425163.1"/>
    <property type="molecule type" value="Genomic_DNA"/>
</dbReference>
<feature type="region of interest" description="Disordered" evidence="1">
    <location>
        <begin position="75"/>
        <end position="111"/>
    </location>
</feature>
<gene>
    <name evidence="2" type="ORF">LITE_LOCUS20261</name>
</gene>
<evidence type="ECO:0000313" key="3">
    <source>
        <dbReference type="Proteomes" id="UP001154282"/>
    </source>
</evidence>
<name>A0AAV0KTS0_9ROSI</name>
<reference evidence="2" key="1">
    <citation type="submission" date="2022-08" db="EMBL/GenBank/DDBJ databases">
        <authorList>
            <person name="Gutierrez-Valencia J."/>
        </authorList>
    </citation>
    <scope>NUCLEOTIDE SEQUENCE</scope>
</reference>